<name>A0ABZ1P4I8_STRVL</name>
<dbReference type="EMBL" id="CP107906">
    <property type="protein sequence ID" value="WUG98515.1"/>
    <property type="molecule type" value="Genomic_DNA"/>
</dbReference>
<dbReference type="PANTHER" id="PTHR30319">
    <property type="entry name" value="PHENYLACETIC ACID REGULATOR-RELATED TRANSCRIPTIONAL REPRESSOR"/>
    <property type="match status" value="1"/>
</dbReference>
<feature type="domain" description="Transcriptional repressor PaaX-like central Cas2-like" evidence="3">
    <location>
        <begin position="88"/>
        <end position="167"/>
    </location>
</feature>
<sequence length="267" mass="30830">MKPRSLVFDLFGDYLRYRGGVVRLRSLVALMDCFDVPESTVRVVAARMRKEGWLESRREGRETVYVLTDASWRLLDEGRERIFGRAPGPWDGRWHMVIYSVPESDRALREQLRKKLSWLGFGMLSASVWISPHDRIAEVRESFADQSSVRIDALHARSEGAETDRDMAARSWDLAALDKEYGELLDRYRPRLAGYRAGRTLGRDALVERMRLVHDYRLFPFRDPDLPPELLPEGWAGRVAHETFLEAHGLLRAEAEAYVNEVLGRVD</sequence>
<dbReference type="Gene3D" id="1.20.58.1460">
    <property type="match status" value="1"/>
</dbReference>
<dbReference type="Pfam" id="PF08223">
    <property type="entry name" value="PaaX_C"/>
    <property type="match status" value="1"/>
</dbReference>
<dbReference type="InterPro" id="IPR036390">
    <property type="entry name" value="WH_DNA-bd_sf"/>
</dbReference>
<dbReference type="Pfam" id="PF07848">
    <property type="entry name" value="PaaX"/>
    <property type="match status" value="1"/>
</dbReference>
<accession>A0ABZ1P4I8</accession>
<dbReference type="InterPro" id="IPR048846">
    <property type="entry name" value="PaaX-like_central"/>
</dbReference>
<feature type="domain" description="Transcriptional repressor PaaX-like C-terminal" evidence="2">
    <location>
        <begin position="172"/>
        <end position="260"/>
    </location>
</feature>
<dbReference type="PIRSF" id="PIRSF020623">
    <property type="entry name" value="PaaX"/>
    <property type="match status" value="1"/>
</dbReference>
<protein>
    <submittedName>
        <fullName evidence="4">PaaX family transcriptional regulator</fullName>
    </submittedName>
</protein>
<dbReference type="Gene3D" id="3.30.70.2650">
    <property type="match status" value="1"/>
</dbReference>
<dbReference type="InterPro" id="IPR036388">
    <property type="entry name" value="WH-like_DNA-bd_sf"/>
</dbReference>
<organism evidence="4 5">
    <name type="scientific">Streptomyces violaceus</name>
    <name type="common">Streptomyces venezuelae</name>
    <dbReference type="NCBI Taxonomy" id="1936"/>
    <lineage>
        <taxon>Bacteria</taxon>
        <taxon>Bacillati</taxon>
        <taxon>Actinomycetota</taxon>
        <taxon>Actinomycetes</taxon>
        <taxon>Kitasatosporales</taxon>
        <taxon>Streptomycetaceae</taxon>
        <taxon>Streptomyces</taxon>
    </lineage>
</organism>
<evidence type="ECO:0000259" key="1">
    <source>
        <dbReference type="Pfam" id="PF07848"/>
    </source>
</evidence>
<dbReference type="InterPro" id="IPR013225">
    <property type="entry name" value="PaaX_C"/>
</dbReference>
<dbReference type="Gene3D" id="1.10.10.10">
    <property type="entry name" value="Winged helix-like DNA-binding domain superfamily/Winged helix DNA-binding domain"/>
    <property type="match status" value="1"/>
</dbReference>
<evidence type="ECO:0000313" key="5">
    <source>
        <dbReference type="Proteomes" id="UP001341259"/>
    </source>
</evidence>
<proteinExistence type="predicted"/>
<evidence type="ECO:0000259" key="2">
    <source>
        <dbReference type="Pfam" id="PF08223"/>
    </source>
</evidence>
<dbReference type="InterPro" id="IPR012906">
    <property type="entry name" value="PaaX-like_N"/>
</dbReference>
<dbReference type="RefSeq" id="WP_328346407.1">
    <property type="nucleotide sequence ID" value="NZ_CP107906.1"/>
</dbReference>
<evidence type="ECO:0000259" key="3">
    <source>
        <dbReference type="Pfam" id="PF20803"/>
    </source>
</evidence>
<dbReference type="Proteomes" id="UP001341259">
    <property type="component" value="Chromosome"/>
</dbReference>
<dbReference type="Pfam" id="PF20803">
    <property type="entry name" value="PaaX_M"/>
    <property type="match status" value="1"/>
</dbReference>
<feature type="domain" description="Transcriptional repressor PaaX-like N-terminal" evidence="1">
    <location>
        <begin position="3"/>
        <end position="70"/>
    </location>
</feature>
<dbReference type="SUPFAM" id="SSF46785">
    <property type="entry name" value="Winged helix' DNA-binding domain"/>
    <property type="match status" value="1"/>
</dbReference>
<dbReference type="InterPro" id="IPR011965">
    <property type="entry name" value="PaaX_trns_reg"/>
</dbReference>
<keyword evidence="5" id="KW-1185">Reference proteome</keyword>
<reference evidence="4 5" key="1">
    <citation type="submission" date="2022-10" db="EMBL/GenBank/DDBJ databases">
        <title>The complete genomes of actinobacterial strains from the NBC collection.</title>
        <authorList>
            <person name="Joergensen T.S."/>
            <person name="Alvarez Arevalo M."/>
            <person name="Sterndorff E.B."/>
            <person name="Faurdal D."/>
            <person name="Vuksanovic O."/>
            <person name="Mourched A.-S."/>
            <person name="Charusanti P."/>
            <person name="Shaw S."/>
            <person name="Blin K."/>
            <person name="Weber T."/>
        </authorList>
    </citation>
    <scope>NUCLEOTIDE SEQUENCE [LARGE SCALE GENOMIC DNA]</scope>
    <source>
        <strain evidence="4 5">NBC_00456</strain>
    </source>
</reference>
<gene>
    <name evidence="4" type="ORF">OHB29_39145</name>
</gene>
<evidence type="ECO:0000313" key="4">
    <source>
        <dbReference type="EMBL" id="WUG98515.1"/>
    </source>
</evidence>
<dbReference type="PANTHER" id="PTHR30319:SF1">
    <property type="entry name" value="TRANSCRIPTIONAL REPRESSOR PAAX"/>
    <property type="match status" value="1"/>
</dbReference>